<dbReference type="Proteomes" id="UP000266206">
    <property type="component" value="Unassembled WGS sequence"/>
</dbReference>
<dbReference type="EMBL" id="NQYH01000009">
    <property type="protein sequence ID" value="RIY40337.1"/>
    <property type="molecule type" value="Genomic_DNA"/>
</dbReference>
<comment type="caution">
    <text evidence="2">The sequence shown here is derived from an EMBL/GenBank/DDBJ whole genome shotgun (WGS) entry which is preliminary data.</text>
</comment>
<protein>
    <recommendedName>
        <fullName evidence="1">PRTase-CE domain-containing protein</fullName>
    </recommendedName>
</protein>
<dbReference type="AlphaFoldDB" id="A0A3A1YWA3"/>
<feature type="domain" description="PRTase-CE" evidence="1">
    <location>
        <begin position="22"/>
        <end position="282"/>
    </location>
</feature>
<evidence type="ECO:0000259" key="1">
    <source>
        <dbReference type="Pfam" id="PF24390"/>
    </source>
</evidence>
<reference evidence="2 3" key="1">
    <citation type="submission" date="2017-08" db="EMBL/GenBank/DDBJ databases">
        <title>Pusillimonas indicus sp. nov., a member of the family Alcaligenaceae isolated from surface seawater.</title>
        <authorList>
            <person name="Li J."/>
        </authorList>
    </citation>
    <scope>NUCLEOTIDE SEQUENCE [LARGE SCALE GENOMIC DNA]</scope>
    <source>
        <strain evidence="2 3">L52-1-41</strain>
    </source>
</reference>
<dbReference type="Pfam" id="PF24390">
    <property type="entry name" value="PRTase-CE"/>
    <property type="match status" value="1"/>
</dbReference>
<organism evidence="2 3">
    <name type="scientific">Neopusillimonas maritima</name>
    <dbReference type="NCBI Taxonomy" id="2026239"/>
    <lineage>
        <taxon>Bacteria</taxon>
        <taxon>Pseudomonadati</taxon>
        <taxon>Pseudomonadota</taxon>
        <taxon>Betaproteobacteria</taxon>
        <taxon>Burkholderiales</taxon>
        <taxon>Alcaligenaceae</taxon>
        <taxon>Neopusillimonas</taxon>
    </lineage>
</organism>
<evidence type="ECO:0000313" key="2">
    <source>
        <dbReference type="EMBL" id="RIY40337.1"/>
    </source>
</evidence>
<gene>
    <name evidence="2" type="ORF">CJP73_10730</name>
</gene>
<dbReference type="InterPro" id="IPR056920">
    <property type="entry name" value="PRTase-CE"/>
</dbReference>
<name>A0A3A1YWA3_9BURK</name>
<sequence>MERAVHLLSRTGVRAPLSIERIKQWVKQFQSPAEKTLAWLILRNLIFRTNEQLISSMRQALKQATIYFLEQQGSQDEFTWEDALRGNAGLSIFCGPPSLATRGFVPPGKSGELMARLVNQRYRIDKHFPSEVTVLPHDQRFIVVDDGTYTGAQLCTFLRNWDIDFSQRRVVIAVSMAHETACQALNDEFPTVPIFYGELLTPEMCFTSLCSKWIDTGQWEYDTSPVDVYAEVYKRNQDFEKGNGAYGYGDIGALVAFEHGVPDDSIQLLWDTSPTWQPLVDRGT</sequence>
<evidence type="ECO:0000313" key="3">
    <source>
        <dbReference type="Proteomes" id="UP000266206"/>
    </source>
</evidence>
<proteinExistence type="predicted"/>
<accession>A0A3A1YWA3</accession>